<dbReference type="Gene3D" id="1.20.1740.10">
    <property type="entry name" value="Amino acid/polyamine transporter I"/>
    <property type="match status" value="1"/>
</dbReference>
<evidence type="ECO:0000256" key="2">
    <source>
        <dbReference type="ARBA" id="ARBA00007998"/>
    </source>
</evidence>
<evidence type="ECO:0000256" key="8">
    <source>
        <dbReference type="SAM" id="Phobius"/>
    </source>
</evidence>
<evidence type="ECO:0000256" key="6">
    <source>
        <dbReference type="ARBA" id="ARBA00022989"/>
    </source>
</evidence>
<evidence type="ECO:0000313" key="9">
    <source>
        <dbReference type="EMBL" id="MDN4495617.1"/>
    </source>
</evidence>
<accession>A0ABT8GW33</accession>
<evidence type="ECO:0000256" key="7">
    <source>
        <dbReference type="ARBA" id="ARBA00023136"/>
    </source>
</evidence>
<comment type="subcellular location">
    <subcellularLocation>
        <location evidence="1">Membrane</location>
        <topology evidence="1">Multi-pass membrane protein</topology>
    </subcellularLocation>
</comment>
<keyword evidence="6 8" id="KW-1133">Transmembrane helix</keyword>
<proteinExistence type="inferred from homology"/>
<keyword evidence="7 8" id="KW-0472">Membrane</keyword>
<evidence type="ECO:0000256" key="3">
    <source>
        <dbReference type="ARBA" id="ARBA00022448"/>
    </source>
</evidence>
<organism evidence="9 10">
    <name type="scientific">Ureibacillus aquaedulcis</name>
    <dbReference type="NCBI Taxonomy" id="3058421"/>
    <lineage>
        <taxon>Bacteria</taxon>
        <taxon>Bacillati</taxon>
        <taxon>Bacillota</taxon>
        <taxon>Bacilli</taxon>
        <taxon>Bacillales</taxon>
        <taxon>Caryophanaceae</taxon>
        <taxon>Ureibacillus</taxon>
    </lineage>
</organism>
<evidence type="ECO:0000256" key="5">
    <source>
        <dbReference type="ARBA" id="ARBA00022692"/>
    </source>
</evidence>
<dbReference type="Proteomes" id="UP001172743">
    <property type="component" value="Unassembled WGS sequence"/>
</dbReference>
<feature type="transmembrane region" description="Helical" evidence="8">
    <location>
        <begin position="273"/>
        <end position="295"/>
    </location>
</feature>
<evidence type="ECO:0000256" key="1">
    <source>
        <dbReference type="ARBA" id="ARBA00004141"/>
    </source>
</evidence>
<feature type="transmembrane region" description="Helical" evidence="8">
    <location>
        <begin position="88"/>
        <end position="111"/>
    </location>
</feature>
<dbReference type="PANTHER" id="PTHR34975:SF2">
    <property type="entry name" value="SPORE GERMINATION PROTEIN A2"/>
    <property type="match status" value="1"/>
</dbReference>
<reference evidence="9" key="1">
    <citation type="submission" date="2023-07" db="EMBL/GenBank/DDBJ databases">
        <title>Ureibacillus sp. isolated from freshwater well.</title>
        <authorList>
            <person name="Kirdat K."/>
            <person name="Bhatt A."/>
            <person name="Teware R."/>
            <person name="Bhavsar Y."/>
            <person name="Yadav A."/>
        </authorList>
    </citation>
    <scope>NUCLEOTIDE SEQUENCE</scope>
    <source>
        <strain evidence="9">BA0131</strain>
    </source>
</reference>
<name>A0ABT8GW33_9BACL</name>
<dbReference type="InterPro" id="IPR004761">
    <property type="entry name" value="Spore_GerAB"/>
</dbReference>
<dbReference type="RefSeq" id="WP_301139927.1">
    <property type="nucleotide sequence ID" value="NZ_JAUHTQ010000028.1"/>
</dbReference>
<comment type="caution">
    <text evidence="9">The sequence shown here is derived from an EMBL/GenBank/DDBJ whole genome shotgun (WGS) entry which is preliminary data.</text>
</comment>
<sequence length="370" mass="42914">MNTKLQISPAQMFNAPLLFFFVTKVQIGVGVYGFQSLIYEEAKQDSWISIIISFLASHIIVFVMFKVLEMYDSNDIYGINIDLFGKLFGNFINFLLVIYSGVIFFTILNNFSEVMVTWVFPDINSSFIIITVLLLVIYTFTGGLRVIIGLCFIGFFLPQWMLGVLVYPLEFANANYLFPIFDNDLISLLKGAYAMSFTIVGFEALTTLYPYVKEKKKAQLYVHLGLLYTLVVYLFVMLVSLLFFSGEQLERVIWATLSLFSIVRLPFFERIEIFTVCFWIIVILPNLCIYAWSAYRGIGRIIKVNQKTFILFFTAIIFIGSFLIETQYQMNVINKISGHVSFYIVFVLPFFIYFIAFLKNKIFKRQVRKN</sequence>
<feature type="transmembrane region" description="Helical" evidence="8">
    <location>
        <begin position="12"/>
        <end position="34"/>
    </location>
</feature>
<feature type="transmembrane region" description="Helical" evidence="8">
    <location>
        <begin position="123"/>
        <end position="140"/>
    </location>
</feature>
<protein>
    <submittedName>
        <fullName evidence="9">GerAB/ArcD/ProY family transporter</fullName>
    </submittedName>
</protein>
<gene>
    <name evidence="9" type="ORF">QYB95_18925</name>
</gene>
<keyword evidence="5 8" id="KW-0812">Transmembrane</keyword>
<dbReference type="NCBIfam" id="TIGR00912">
    <property type="entry name" value="2A0309"/>
    <property type="match status" value="1"/>
</dbReference>
<keyword evidence="4" id="KW-0309">Germination</keyword>
<feature type="transmembrane region" description="Helical" evidence="8">
    <location>
        <begin position="336"/>
        <end position="358"/>
    </location>
</feature>
<feature type="transmembrane region" description="Helical" evidence="8">
    <location>
        <begin position="46"/>
        <end position="68"/>
    </location>
</feature>
<comment type="similarity">
    <text evidence="2">Belongs to the amino acid-polyamine-organocation (APC) superfamily. Spore germination protein (SGP) (TC 2.A.3.9) family.</text>
</comment>
<dbReference type="PANTHER" id="PTHR34975">
    <property type="entry name" value="SPORE GERMINATION PROTEIN A2"/>
    <property type="match status" value="1"/>
</dbReference>
<feature type="transmembrane region" description="Helical" evidence="8">
    <location>
        <begin position="147"/>
        <end position="169"/>
    </location>
</feature>
<evidence type="ECO:0000313" key="10">
    <source>
        <dbReference type="Proteomes" id="UP001172743"/>
    </source>
</evidence>
<keyword evidence="3" id="KW-0813">Transport</keyword>
<feature type="transmembrane region" description="Helical" evidence="8">
    <location>
        <begin position="192"/>
        <end position="212"/>
    </location>
</feature>
<dbReference type="Pfam" id="PF03845">
    <property type="entry name" value="Spore_permease"/>
    <property type="match status" value="1"/>
</dbReference>
<keyword evidence="10" id="KW-1185">Reference proteome</keyword>
<feature type="transmembrane region" description="Helical" evidence="8">
    <location>
        <begin position="224"/>
        <end position="244"/>
    </location>
</feature>
<dbReference type="EMBL" id="JAUHTQ010000028">
    <property type="protein sequence ID" value="MDN4495617.1"/>
    <property type="molecule type" value="Genomic_DNA"/>
</dbReference>
<feature type="transmembrane region" description="Helical" evidence="8">
    <location>
        <begin position="307"/>
        <end position="324"/>
    </location>
</feature>
<evidence type="ECO:0000256" key="4">
    <source>
        <dbReference type="ARBA" id="ARBA00022544"/>
    </source>
</evidence>